<dbReference type="AlphaFoldDB" id="A0A5E4Q954"/>
<dbReference type="CDD" id="cd00096">
    <property type="entry name" value="Ig"/>
    <property type="match status" value="1"/>
</dbReference>
<dbReference type="GO" id="GO:0098609">
    <property type="term" value="P:cell-cell adhesion"/>
    <property type="evidence" value="ECO:0007669"/>
    <property type="project" value="TreeGrafter"/>
</dbReference>
<dbReference type="InterPro" id="IPR036179">
    <property type="entry name" value="Ig-like_dom_sf"/>
</dbReference>
<evidence type="ECO:0000259" key="12">
    <source>
        <dbReference type="PROSITE" id="PS50853"/>
    </source>
</evidence>
<dbReference type="Proteomes" id="UP000324832">
    <property type="component" value="Unassembled WGS sequence"/>
</dbReference>
<keyword evidence="8" id="KW-1015">Disulfide bond</keyword>
<evidence type="ECO:0000313" key="14">
    <source>
        <dbReference type="Proteomes" id="UP000324832"/>
    </source>
</evidence>
<keyword evidence="6 10" id="KW-1133">Transmembrane helix</keyword>
<proteinExistence type="predicted"/>
<dbReference type="InterPro" id="IPR036116">
    <property type="entry name" value="FN3_sf"/>
</dbReference>
<feature type="domain" description="Ig-like" evidence="11">
    <location>
        <begin position="172"/>
        <end position="259"/>
    </location>
</feature>
<dbReference type="InterPro" id="IPR003599">
    <property type="entry name" value="Ig_sub"/>
</dbReference>
<evidence type="ECO:0000256" key="9">
    <source>
        <dbReference type="ARBA" id="ARBA00023319"/>
    </source>
</evidence>
<evidence type="ECO:0000256" key="6">
    <source>
        <dbReference type="ARBA" id="ARBA00022989"/>
    </source>
</evidence>
<evidence type="ECO:0000256" key="10">
    <source>
        <dbReference type="SAM" id="Phobius"/>
    </source>
</evidence>
<accession>A0A5E4Q954</accession>
<dbReference type="Pfam" id="PF00041">
    <property type="entry name" value="fn3"/>
    <property type="match status" value="3"/>
</dbReference>
<organism evidence="13 14">
    <name type="scientific">Leptidea sinapis</name>
    <dbReference type="NCBI Taxonomy" id="189913"/>
    <lineage>
        <taxon>Eukaryota</taxon>
        <taxon>Metazoa</taxon>
        <taxon>Ecdysozoa</taxon>
        <taxon>Arthropoda</taxon>
        <taxon>Hexapoda</taxon>
        <taxon>Insecta</taxon>
        <taxon>Pterygota</taxon>
        <taxon>Neoptera</taxon>
        <taxon>Endopterygota</taxon>
        <taxon>Lepidoptera</taxon>
        <taxon>Glossata</taxon>
        <taxon>Ditrysia</taxon>
        <taxon>Papilionoidea</taxon>
        <taxon>Pieridae</taxon>
        <taxon>Dismorphiinae</taxon>
        <taxon>Leptidea</taxon>
    </lineage>
</organism>
<evidence type="ECO:0000259" key="11">
    <source>
        <dbReference type="PROSITE" id="PS50835"/>
    </source>
</evidence>
<evidence type="ECO:0000256" key="4">
    <source>
        <dbReference type="ARBA" id="ARBA00022737"/>
    </source>
</evidence>
<keyword evidence="7 10" id="KW-0472">Membrane</keyword>
<dbReference type="PANTHER" id="PTHR44170">
    <property type="entry name" value="PROTEIN SIDEKICK"/>
    <property type="match status" value="1"/>
</dbReference>
<reference evidence="13 14" key="1">
    <citation type="submission" date="2017-07" db="EMBL/GenBank/DDBJ databases">
        <authorList>
            <person name="Talla V."/>
            <person name="Backstrom N."/>
        </authorList>
    </citation>
    <scope>NUCLEOTIDE SEQUENCE [LARGE SCALE GENOMIC DNA]</scope>
</reference>
<dbReference type="InterPro" id="IPR003598">
    <property type="entry name" value="Ig_sub2"/>
</dbReference>
<evidence type="ECO:0000256" key="7">
    <source>
        <dbReference type="ARBA" id="ARBA00023136"/>
    </source>
</evidence>
<dbReference type="Pfam" id="PF07679">
    <property type="entry name" value="I-set"/>
    <property type="match status" value="1"/>
</dbReference>
<dbReference type="SUPFAM" id="SSF49265">
    <property type="entry name" value="Fibronectin type III"/>
    <property type="match status" value="3"/>
</dbReference>
<comment type="subcellular location">
    <subcellularLocation>
        <location evidence="1">Membrane</location>
        <topology evidence="1">Single-pass membrane protein</topology>
    </subcellularLocation>
</comment>
<dbReference type="FunFam" id="2.60.40.10:FF:000028">
    <property type="entry name" value="Neuronal cell adhesion molecule"/>
    <property type="match status" value="1"/>
</dbReference>
<feature type="domain" description="Ig-like" evidence="11">
    <location>
        <begin position="269"/>
        <end position="363"/>
    </location>
</feature>
<dbReference type="Pfam" id="PF25059">
    <property type="entry name" value="FN3_DSCAM-DSCAML_C"/>
    <property type="match status" value="1"/>
</dbReference>
<evidence type="ECO:0000256" key="1">
    <source>
        <dbReference type="ARBA" id="ARBA00004167"/>
    </source>
</evidence>
<evidence type="ECO:0000256" key="2">
    <source>
        <dbReference type="ARBA" id="ARBA00022692"/>
    </source>
</evidence>
<name>A0A5E4Q954_9NEOP</name>
<feature type="transmembrane region" description="Helical" evidence="10">
    <location>
        <begin position="733"/>
        <end position="755"/>
    </location>
</feature>
<keyword evidence="3" id="KW-0732">Signal</keyword>
<feature type="domain" description="Ig-like" evidence="11">
    <location>
        <begin position="1"/>
        <end position="103"/>
    </location>
</feature>
<keyword evidence="9" id="KW-0393">Immunoglobulin domain</keyword>
<dbReference type="CDD" id="cd00063">
    <property type="entry name" value="FN3"/>
    <property type="match status" value="3"/>
</dbReference>
<dbReference type="PROSITE" id="PS50853">
    <property type="entry name" value="FN3"/>
    <property type="match status" value="2"/>
</dbReference>
<keyword evidence="4" id="KW-0677">Repeat</keyword>
<dbReference type="InterPro" id="IPR013783">
    <property type="entry name" value="Ig-like_fold"/>
</dbReference>
<evidence type="ECO:0000313" key="13">
    <source>
        <dbReference type="EMBL" id="VVC93923.1"/>
    </source>
</evidence>
<evidence type="ECO:0000256" key="5">
    <source>
        <dbReference type="ARBA" id="ARBA00022889"/>
    </source>
</evidence>
<dbReference type="SMART" id="SM00060">
    <property type="entry name" value="FN3"/>
    <property type="match status" value="4"/>
</dbReference>
<dbReference type="InterPro" id="IPR013098">
    <property type="entry name" value="Ig_I-set"/>
</dbReference>
<feature type="domain" description="Fibronectin type-III" evidence="12">
    <location>
        <begin position="520"/>
        <end position="603"/>
    </location>
</feature>
<gene>
    <name evidence="13" type="ORF">LSINAPIS_LOCUS6016</name>
</gene>
<dbReference type="GO" id="GO:0009653">
    <property type="term" value="P:anatomical structure morphogenesis"/>
    <property type="evidence" value="ECO:0007669"/>
    <property type="project" value="UniProtKB-ARBA"/>
</dbReference>
<dbReference type="SMART" id="SM00409">
    <property type="entry name" value="IG"/>
    <property type="match status" value="3"/>
</dbReference>
<dbReference type="InterPro" id="IPR003961">
    <property type="entry name" value="FN3_dom"/>
</dbReference>
<dbReference type="PROSITE" id="PS50835">
    <property type="entry name" value="IG_LIKE"/>
    <property type="match status" value="3"/>
</dbReference>
<dbReference type="Gene3D" id="2.60.40.10">
    <property type="entry name" value="Immunoglobulins"/>
    <property type="match status" value="8"/>
</dbReference>
<evidence type="ECO:0000256" key="8">
    <source>
        <dbReference type="ARBA" id="ARBA00023157"/>
    </source>
</evidence>
<dbReference type="FunFam" id="2.60.40.10:FF:000104">
    <property type="entry name" value="Down syndrome cell adhesion molecule b"/>
    <property type="match status" value="1"/>
</dbReference>
<dbReference type="GO" id="GO:0016020">
    <property type="term" value="C:membrane"/>
    <property type="evidence" value="ECO:0007669"/>
    <property type="project" value="UniProtKB-SubCell"/>
</dbReference>
<keyword evidence="2 10" id="KW-0812">Transmembrane</keyword>
<keyword evidence="5" id="KW-0130">Cell adhesion</keyword>
<dbReference type="EMBL" id="FZQP02001815">
    <property type="protein sequence ID" value="VVC93923.1"/>
    <property type="molecule type" value="Genomic_DNA"/>
</dbReference>
<feature type="domain" description="Fibronectin type-III" evidence="12">
    <location>
        <begin position="427"/>
        <end position="516"/>
    </location>
</feature>
<dbReference type="Pfam" id="PF13927">
    <property type="entry name" value="Ig_3"/>
    <property type="match status" value="1"/>
</dbReference>
<dbReference type="InterPro" id="IPR007110">
    <property type="entry name" value="Ig-like_dom"/>
</dbReference>
<protein>
    <submittedName>
        <fullName evidence="13">Uncharacterized protein</fullName>
    </submittedName>
</protein>
<dbReference type="GO" id="GO:0030154">
    <property type="term" value="P:cell differentiation"/>
    <property type="evidence" value="ECO:0007669"/>
    <property type="project" value="UniProtKB-ARBA"/>
</dbReference>
<dbReference type="PANTHER" id="PTHR44170:SF6">
    <property type="entry name" value="CONTACTIN"/>
    <property type="match status" value="1"/>
</dbReference>
<dbReference type="SMART" id="SM00408">
    <property type="entry name" value="IGc2"/>
    <property type="match status" value="3"/>
</dbReference>
<sequence>MMTSENSVLTQLNVTGVKVEDGGVYTCSARDGDSIAAHESRIDVKIDWEHNGKIITSDLFRYKRSITNIQGTLHITEVNDNDQYTCVVTSPSGEMARRTFDVQVVEAPVIEDLMLANNIQEGQIIVERNSESFSALVIKRVALEHCGTYTCVATNHVAAVNKSTDLYIKVAPKWLLEPSNSSLLLGSQGTISCSASGYPTPQVHWMKKDGTLGTWQPVLELAGGVLSLANGTLVIEEVSLSDEGMYSCNIENGVGVPLSKTIWISVNKPAHFETSSSNITVLIDQPLTLECKSYGDHPLSIQWTHGKIHIDIHNRHTISEEKTEAGLTSTLYLSQVETVHDGGLYQCKASNPYGTAVFNIFVTVLDEANTKLIKLLSTQSGKQETIIGGLLKNTRYAVSLSAFNNAGFGPFSAAVFQDTKEGAPDVAPSSPECTGISSTSLRISWQSLTASLTHLTGYIIAYSALETTEQNQTSSHTEVYLQSLRKYTNYSIRVAAYSMYGVGPFSIPINCATLQDVPGSPAAIKVLVATPTSLLVSWKSPDEPNGEILGGTTEKATVTADIKTSEIKDLVTGRTYELWVCAATVMGEGAPSVRVKQTPSSRAYNLTWKEANKPWHEAWSPMEFPDRPDDQKYTISGLKCGTKYSLRITARNKVGLSQPAYMEQYTDYNWNIPYMASYRSSSFISNLSPATWYQVRVTATNEAGSATSAYEYATKNLDGSEVSPPLELLDINLFVISVSSALLLICLVCCVYLLINRQM</sequence>
<dbReference type="InterPro" id="IPR056754">
    <property type="entry name" value="DSCAM/DSCAML_C"/>
</dbReference>
<dbReference type="SUPFAM" id="SSF48726">
    <property type="entry name" value="Immunoglobulin"/>
    <property type="match status" value="4"/>
</dbReference>
<evidence type="ECO:0000256" key="3">
    <source>
        <dbReference type="ARBA" id="ARBA00022729"/>
    </source>
</evidence>
<keyword evidence="14" id="KW-1185">Reference proteome</keyword>